<evidence type="ECO:0000256" key="3">
    <source>
        <dbReference type="ARBA" id="ARBA00023295"/>
    </source>
</evidence>
<dbReference type="EMBL" id="NOXF01000020">
    <property type="protein sequence ID" value="PEQ23316.1"/>
    <property type="molecule type" value="Genomic_DNA"/>
</dbReference>
<dbReference type="PANTHER" id="PTHR42800">
    <property type="entry name" value="EXOINULINASE INUD (AFU_ORTHOLOGUE AFUA_5G00480)"/>
    <property type="match status" value="1"/>
</dbReference>
<evidence type="ECO:0000259" key="5">
    <source>
        <dbReference type="Pfam" id="PF00251"/>
    </source>
</evidence>
<dbReference type="InterPro" id="IPR023296">
    <property type="entry name" value="Glyco_hydro_beta-prop_sf"/>
</dbReference>
<dbReference type="InterPro" id="IPR013320">
    <property type="entry name" value="ConA-like_dom_sf"/>
</dbReference>
<dbReference type="OrthoDB" id="9759709at2"/>
<evidence type="ECO:0000256" key="4">
    <source>
        <dbReference type="RuleBase" id="RU362110"/>
    </source>
</evidence>
<evidence type="ECO:0000313" key="10">
    <source>
        <dbReference type="Proteomes" id="UP000220611"/>
    </source>
</evidence>
<protein>
    <submittedName>
        <fullName evidence="7">Fructan beta-fructosidase</fullName>
        <ecNumber evidence="7">3.2.1.80</ecNumber>
    </submittedName>
</protein>
<dbReference type="eggNOG" id="COG1621">
    <property type="taxonomic scope" value="Bacteria"/>
</dbReference>
<sequence>MKRKPYFQDPYRPLFHYTAQSHVINDPNGLLYYDGEYHLMHQYNIHNHIHWGHAVSRDLIHWEHLPPALEPDTIGQIWSGSAVIDWNNTSGLQTGKEPVFVALFTYNEHVDSQQSQGLAYSNDRGRTWRKYWGNPVLTSGGKKDFRDPKVFWLESGACWVMVLACFDHVEFYQSENLLTWRYSGEFGGGEGSPAGVWECPDLFCLPVAEKPDESRWVLAVSVNDGAPAGGTGMQYFIGRFDGSRFENENSPETALWLDYGQDFYAGVTWNGLPGADGRRLMIAWADNWRYRDALPTQLFKGQFSTVRELSLRQTPEGVRLCQRPVRELSALEDQREKMEPCRLSAGQCRKTALYAGALSFRCRLRPEDRKGRAELRFVYSGGEWLSIGYDFAGERLYVDRTHAGINGFPGVTGIHTAPMKLEKGELELQVLADTSQIEVFGGRGAAVLTDLVFPSSPDCRVELHSEDADLLLLEGEAASLRTAWPEKRACLPQFTQLLDGSWADVLEGLEGDCGGLGGIFTEEIVEDFSFSVNVTLKAYRERQCAGVWFGGDGQGGGFRVMLDWNQKQISVYQRKHRLKAQRFSLNLNRKYRLSLAVREKRLTVFLDEVELFVISLEDYRGGLLGLCVENTAAVFQEASF</sequence>
<dbReference type="InterPro" id="IPR001362">
    <property type="entry name" value="Glyco_hydro_32"/>
</dbReference>
<dbReference type="Pfam" id="PF08244">
    <property type="entry name" value="Glyco_hydro_32C"/>
    <property type="match status" value="1"/>
</dbReference>
<keyword evidence="2 4" id="KW-0378">Hydrolase</keyword>
<evidence type="ECO:0000313" key="7">
    <source>
        <dbReference type="EMBL" id="EDO62012.1"/>
    </source>
</evidence>
<keyword evidence="10" id="KW-1185">Reference proteome</keyword>
<evidence type="ECO:0000256" key="2">
    <source>
        <dbReference type="ARBA" id="ARBA00022801"/>
    </source>
</evidence>
<keyword evidence="3 4" id="KW-0326">Glycosidase</keyword>
<dbReference type="Gene3D" id="2.115.10.20">
    <property type="entry name" value="Glycosyl hydrolase domain, family 43"/>
    <property type="match status" value="1"/>
</dbReference>
<feature type="domain" description="Glycosyl hydrolase family 32 C-terminal" evidence="6">
    <location>
        <begin position="358"/>
        <end position="467"/>
    </location>
</feature>
<evidence type="ECO:0000256" key="1">
    <source>
        <dbReference type="ARBA" id="ARBA00009902"/>
    </source>
</evidence>
<comment type="similarity">
    <text evidence="1 4">Belongs to the glycosyl hydrolase 32 family.</text>
</comment>
<accession>A7VQP0</accession>
<reference evidence="7 9" key="1">
    <citation type="submission" date="2007-08" db="EMBL/GenBank/DDBJ databases">
        <title>Draft genome sequence of Clostridium leptum (DSM 753).</title>
        <authorList>
            <person name="Sudarsanam P."/>
            <person name="Ley R."/>
            <person name="Guruge J."/>
            <person name="Turnbaugh P.J."/>
            <person name="Mahowald M."/>
            <person name="Liep D."/>
            <person name="Gordon J."/>
        </authorList>
    </citation>
    <scope>NUCLEOTIDE SEQUENCE [LARGE SCALE GENOMIC DNA]</scope>
    <source>
        <strain evidence="7 9">DSM 753</strain>
    </source>
</reference>
<comment type="caution">
    <text evidence="7">The sequence shown here is derived from an EMBL/GenBank/DDBJ whole genome shotgun (WGS) entry which is preliminary data.</text>
</comment>
<gene>
    <name evidence="7" type="primary">sacC</name>
    <name evidence="8" type="ORF">CH238_14540</name>
    <name evidence="7" type="ORF">CLOLEP_00870</name>
</gene>
<dbReference type="Proteomes" id="UP000220611">
    <property type="component" value="Unassembled WGS sequence"/>
</dbReference>
<dbReference type="SUPFAM" id="SSF75005">
    <property type="entry name" value="Arabinanase/levansucrase/invertase"/>
    <property type="match status" value="1"/>
</dbReference>
<reference evidence="7 9" key="2">
    <citation type="submission" date="2007-08" db="EMBL/GenBank/DDBJ databases">
        <authorList>
            <person name="Fulton L."/>
            <person name="Clifton S."/>
            <person name="Fulton B."/>
            <person name="Xu J."/>
            <person name="Minx P."/>
            <person name="Pepin K.H."/>
            <person name="Johnson M."/>
            <person name="Thiruvilangam P."/>
            <person name="Bhonagiri V."/>
            <person name="Nash W.E."/>
            <person name="Wang C."/>
            <person name="Mardis E.R."/>
            <person name="Wilson R.K."/>
        </authorList>
    </citation>
    <scope>NUCLEOTIDE SEQUENCE [LARGE SCALE GENOMIC DNA]</scope>
    <source>
        <strain evidence="7 9">DSM 753</strain>
    </source>
</reference>
<organism evidence="7 9">
    <name type="scientific">[Clostridium] leptum DSM 753</name>
    <dbReference type="NCBI Taxonomy" id="428125"/>
    <lineage>
        <taxon>Bacteria</taxon>
        <taxon>Bacillati</taxon>
        <taxon>Bacillota</taxon>
        <taxon>Clostridia</taxon>
        <taxon>Eubacteriales</taxon>
        <taxon>Oscillospiraceae</taxon>
        <taxon>Oscillospiraceae incertae sedis</taxon>
    </lineage>
</organism>
<dbReference type="CDD" id="cd18622">
    <property type="entry name" value="GH32_Inu-like"/>
    <property type="match status" value="1"/>
</dbReference>
<dbReference type="SUPFAM" id="SSF49899">
    <property type="entry name" value="Concanavalin A-like lectins/glucanases"/>
    <property type="match status" value="1"/>
</dbReference>
<dbReference type="InterPro" id="IPR013189">
    <property type="entry name" value="Glyco_hydro_32_C"/>
</dbReference>
<dbReference type="HOGENOM" id="CLU_001528_3_1_9"/>
<evidence type="ECO:0000313" key="8">
    <source>
        <dbReference type="EMBL" id="PEQ23316.1"/>
    </source>
</evidence>
<dbReference type="PANTHER" id="PTHR42800:SF1">
    <property type="entry name" value="EXOINULINASE INUD (AFU_ORTHOLOGUE AFUA_5G00480)"/>
    <property type="match status" value="1"/>
</dbReference>
<dbReference type="SMART" id="SM00640">
    <property type="entry name" value="Glyco_32"/>
    <property type="match status" value="1"/>
</dbReference>
<name>A7VQP0_9FIRM</name>
<proteinExistence type="inferred from homology"/>
<dbReference type="GO" id="GO:0051669">
    <property type="term" value="F:fructan beta-fructosidase activity"/>
    <property type="evidence" value="ECO:0007669"/>
    <property type="project" value="UniProtKB-EC"/>
</dbReference>
<feature type="domain" description="Glycosyl hydrolase family 32 N-terminal" evidence="5">
    <location>
        <begin position="16"/>
        <end position="324"/>
    </location>
</feature>
<dbReference type="Proteomes" id="UP000003490">
    <property type="component" value="Unassembled WGS sequence"/>
</dbReference>
<reference evidence="8 10" key="3">
    <citation type="submission" date="2017-07" db="EMBL/GenBank/DDBJ databases">
        <title>Prevalence of linear plasmids in Cutibacterium (Propionibacterium) acnes isolates obtained from prostatic tissue.</title>
        <authorList>
            <person name="Davidsson S."/>
            <person name="Carlsson J."/>
            <person name="Molling P."/>
            <person name="Andren O."/>
            <person name="Andersson S.-O."/>
            <person name="Brzuszkiewicz E."/>
            <person name="Poehlein A."/>
            <person name="Al-Zeer M."/>
            <person name="Brinkmann V."/>
            <person name="Scavenius C."/>
            <person name="Nazipi S."/>
            <person name="Soderquist B."/>
            <person name="Bruggemann H."/>
        </authorList>
    </citation>
    <scope>NUCLEOTIDE SEQUENCE [LARGE SCALE GENOMIC DNA]</scope>
    <source>
        <strain evidence="8 10">DSM 753</strain>
    </source>
</reference>
<dbReference type="GO" id="GO:0004575">
    <property type="term" value="F:sucrose alpha-glucosidase activity"/>
    <property type="evidence" value="ECO:0007669"/>
    <property type="project" value="TreeGrafter"/>
</dbReference>
<dbReference type="EMBL" id="ABCB02000016">
    <property type="protein sequence ID" value="EDO62012.1"/>
    <property type="molecule type" value="Genomic_DNA"/>
</dbReference>
<evidence type="ECO:0000313" key="9">
    <source>
        <dbReference type="Proteomes" id="UP000003490"/>
    </source>
</evidence>
<dbReference type="EC" id="3.2.1.80" evidence="7"/>
<evidence type="ECO:0000259" key="6">
    <source>
        <dbReference type="Pfam" id="PF08244"/>
    </source>
</evidence>
<dbReference type="Pfam" id="PF00251">
    <property type="entry name" value="Glyco_hydro_32N"/>
    <property type="match status" value="1"/>
</dbReference>
<dbReference type="GO" id="GO:0005987">
    <property type="term" value="P:sucrose catabolic process"/>
    <property type="evidence" value="ECO:0007669"/>
    <property type="project" value="TreeGrafter"/>
</dbReference>
<dbReference type="InterPro" id="IPR013148">
    <property type="entry name" value="Glyco_hydro_32_N"/>
</dbReference>
<dbReference type="GO" id="GO:0005737">
    <property type="term" value="C:cytoplasm"/>
    <property type="evidence" value="ECO:0007669"/>
    <property type="project" value="TreeGrafter"/>
</dbReference>
<dbReference type="AlphaFoldDB" id="A7VQP0"/>
<dbReference type="Gene3D" id="2.60.120.560">
    <property type="entry name" value="Exo-inulinase, domain 1"/>
    <property type="match status" value="2"/>
</dbReference>